<geneLocation type="plasmid" evidence="1">
    <name>pCP16SBCL1142-1</name>
</geneLocation>
<accession>A0A4Y5T4U4</accession>
<evidence type="ECO:0000313" key="1">
    <source>
        <dbReference type="EMBL" id="QDB01274.1"/>
    </source>
</evidence>
<reference evidence="1" key="1">
    <citation type="journal article" date="2019" name="Pathogens">
        <title>In silico Identification of Novel Toxin Homologs and Associated Mobile Genetic Elements in Clostridium perfringens.</title>
        <authorList>
            <person name="Lacey J.A."/>
            <person name="Johanesen P.A."/>
            <person name="Lyras D."/>
            <person name="Moore R.J."/>
        </authorList>
    </citation>
    <scope>NUCLEOTIDE SEQUENCE</scope>
    <source>
        <strain evidence="1">16SBCL1142</strain>
        <plasmid evidence="1">pCP16SBCL1142-1</plasmid>
    </source>
</reference>
<protein>
    <submittedName>
        <fullName evidence="1">Uncharacterized protein</fullName>
    </submittedName>
</protein>
<sequence>MEYLNNFTLNDLEFIFMVLKKILDANKSNIKSIKKKECITKVDIKTLMEYSELEMNLKVIIDKIETLINEKNIS</sequence>
<dbReference type="RefSeq" id="WP_172684979.1">
    <property type="nucleotide sequence ID" value="NC_011412.1"/>
</dbReference>
<proteinExistence type="predicted"/>
<organism evidence="1">
    <name type="scientific">Clostridium perfringens</name>
    <dbReference type="NCBI Taxonomy" id="1502"/>
    <lineage>
        <taxon>Bacteria</taxon>
        <taxon>Bacillati</taxon>
        <taxon>Bacillota</taxon>
        <taxon>Clostridia</taxon>
        <taxon>Eubacteriales</taxon>
        <taxon>Clostridiaceae</taxon>
        <taxon>Clostridium</taxon>
    </lineage>
</organism>
<dbReference type="AlphaFoldDB" id="A0A4Y5T4U4"/>
<dbReference type="EMBL" id="MK285062">
    <property type="protein sequence ID" value="QDB01274.1"/>
    <property type="molecule type" value="Genomic_DNA"/>
</dbReference>
<keyword evidence="1" id="KW-0614">Plasmid</keyword>
<name>A0A4Y5T4U4_CLOPF</name>